<proteinExistence type="predicted"/>
<keyword evidence="1" id="KW-1133">Transmembrane helix</keyword>
<gene>
    <name evidence="2" type="ORF">CALMAC_LOCUS19518</name>
</gene>
<evidence type="ECO:0000313" key="3">
    <source>
        <dbReference type="Proteomes" id="UP000410492"/>
    </source>
</evidence>
<reference evidence="2 3" key="1">
    <citation type="submission" date="2019-01" db="EMBL/GenBank/DDBJ databases">
        <authorList>
            <person name="Sayadi A."/>
        </authorList>
    </citation>
    <scope>NUCLEOTIDE SEQUENCE [LARGE SCALE GENOMIC DNA]</scope>
</reference>
<keyword evidence="3" id="KW-1185">Reference proteome</keyword>
<dbReference type="AlphaFoldDB" id="A0A653DSR1"/>
<evidence type="ECO:0000313" key="2">
    <source>
        <dbReference type="EMBL" id="VEN62389.1"/>
    </source>
</evidence>
<sequence length="74" mass="8789">MVFFSSQRLQVSPTFILLLFPILTCTGFILLLKVLKTHCFEINKAKYLNIEKLQDPLKLKHILFRPTKFFFSLR</sequence>
<name>A0A653DSR1_CALMS</name>
<feature type="transmembrane region" description="Helical" evidence="1">
    <location>
        <begin position="15"/>
        <end position="35"/>
    </location>
</feature>
<keyword evidence="1" id="KW-0472">Membrane</keyword>
<dbReference type="EMBL" id="CAACVG010013827">
    <property type="protein sequence ID" value="VEN62389.1"/>
    <property type="molecule type" value="Genomic_DNA"/>
</dbReference>
<accession>A0A653DSR1</accession>
<dbReference type="Proteomes" id="UP000410492">
    <property type="component" value="Unassembled WGS sequence"/>
</dbReference>
<evidence type="ECO:0000256" key="1">
    <source>
        <dbReference type="SAM" id="Phobius"/>
    </source>
</evidence>
<keyword evidence="1" id="KW-0812">Transmembrane</keyword>
<organism evidence="2 3">
    <name type="scientific">Callosobruchus maculatus</name>
    <name type="common">Southern cowpea weevil</name>
    <name type="synonym">Pulse bruchid</name>
    <dbReference type="NCBI Taxonomy" id="64391"/>
    <lineage>
        <taxon>Eukaryota</taxon>
        <taxon>Metazoa</taxon>
        <taxon>Ecdysozoa</taxon>
        <taxon>Arthropoda</taxon>
        <taxon>Hexapoda</taxon>
        <taxon>Insecta</taxon>
        <taxon>Pterygota</taxon>
        <taxon>Neoptera</taxon>
        <taxon>Endopterygota</taxon>
        <taxon>Coleoptera</taxon>
        <taxon>Polyphaga</taxon>
        <taxon>Cucujiformia</taxon>
        <taxon>Chrysomeloidea</taxon>
        <taxon>Chrysomelidae</taxon>
        <taxon>Bruchinae</taxon>
        <taxon>Bruchini</taxon>
        <taxon>Callosobruchus</taxon>
    </lineage>
</organism>
<protein>
    <submittedName>
        <fullName evidence="2">Uncharacterized protein</fullName>
    </submittedName>
</protein>